<keyword evidence="4 7" id="KW-0812">Transmembrane</keyword>
<evidence type="ECO:0000256" key="1">
    <source>
        <dbReference type="ARBA" id="ARBA00004571"/>
    </source>
</evidence>
<gene>
    <name evidence="9" type="ORF">FAZ19_09580</name>
</gene>
<dbReference type="InterPro" id="IPR023996">
    <property type="entry name" value="TonB-dep_OMP_SusC/RagA"/>
</dbReference>
<comment type="similarity">
    <text evidence="7">Belongs to the TonB-dependent receptor family.</text>
</comment>
<dbReference type="RefSeq" id="WP_136820473.1">
    <property type="nucleotide sequence ID" value="NZ_BMJX01000002.1"/>
</dbReference>
<sequence>MKNFYKGGRGLCYLKRLSHLFRSKNNRSRALFSFVLSIICVLFSDAQAQSGRTLGGVVRSAVDGQTIEGVSVQAGNKYTLTDKEGRFSITIDDPKGTLKINHIGFKEQSVAYDETTTLLDLQLHPTEQQIEEVEVVSTGYQTIPKERATGSFVQIDKELLNRRVGTDIMQQLDGVAPGLQFDNRRGRPISNIRGISTFSESGVSPLIVVDNFPFEGSLESINPNDVESVTLLKDAAAASIWGAKAGNGVIVINLKKGRGKGTRLSFTSNSSIQSKPDLGYQRPISSSDFLSVEKFLYDKGHYDRQLLPTTKKFYVHSPYIELLEKHKAGGVDLDDVAQQVESWSKQDYRDDLVQYHYRPAIYLQNSVAIEGGEENISYYLSAGYDRNSSWLEGMGNSRFTTRSVVDFRPLKTVSMQASLLYTGAKDVNSKASTYPINPGGGRRNLYPYASLLDENGNPEAIPMVYNLDYIDGLSGTKLQDWKFRPLSDWRYQQEKNNSDHLLFGVLTNYKPWKGFRLEVSYNFERQLSESGSLYEKESFFTRNLVNRFTQIQGNDLKLIIPNADIKDVGSSALTGHRGRLLGAFNWTDDAGYHMLDVLAGGEVNHRGYTSRGIRVYGFDSEILSSADLDYVNPYPIYDRLASNARIPSGQSLNGNTNRTVSTFANMGYTYLGRYGLSFSARKDASNVFGVKSNDRWNPLWSVGTFWTLSGEEWLQQAEFINSLKIRLTYGHGGNSTIRAAPYPLLLYSSSNAALTNYPFSYINYPPNPNLKWEDVATTNIGVDFALFRNRLSGTLEYYRKNATDLIVEDPVDPTVGFNQTFRNVGKISTNGFDVQLNVLTLDKKVKWRQTLAISGVDTKVKQFTGNMLTSNVYVSSGGQTINPIKEKMVYPVFSYKSAGLDPQDGSPRGYFEDEISTNYTKMLNDSLDNFNFHGSALPRFYGFYRHTVEWQSFSLYGSFLFKMGYYFRKETIRYNELFNNWVGHADFADRWQNPGDELHTTIPSTPYPASENRDIFYANSEHNIERGDHIRIQDLGIDFSLPLSKSSKLSQLKIGIACRNLGIIWSRSGSGLDPDYLGMPARRQYTAVVRFQL</sequence>
<comment type="subcellular location">
    <subcellularLocation>
        <location evidence="1 7">Cell outer membrane</location>
        <topology evidence="1 7">Multi-pass membrane protein</topology>
    </subcellularLocation>
</comment>
<dbReference type="Gene3D" id="2.40.170.20">
    <property type="entry name" value="TonB-dependent receptor, beta-barrel domain"/>
    <property type="match status" value="1"/>
</dbReference>
<keyword evidence="3 7" id="KW-1134">Transmembrane beta strand</keyword>
<dbReference type="InterPro" id="IPR036942">
    <property type="entry name" value="Beta-barrel_TonB_sf"/>
</dbReference>
<proteinExistence type="inferred from homology"/>
<evidence type="ECO:0000256" key="7">
    <source>
        <dbReference type="PROSITE-ProRule" id="PRU01360"/>
    </source>
</evidence>
<protein>
    <submittedName>
        <fullName evidence="9">SusC/RagA family TonB-linked outer membrane protein</fullName>
    </submittedName>
</protein>
<keyword evidence="6 7" id="KW-0998">Cell outer membrane</keyword>
<dbReference type="NCBIfam" id="TIGR04056">
    <property type="entry name" value="OMP_RagA_SusC"/>
    <property type="match status" value="1"/>
</dbReference>
<dbReference type="OrthoDB" id="714404at2"/>
<dbReference type="Gene3D" id="2.60.40.1120">
    <property type="entry name" value="Carboxypeptidase-like, regulatory domain"/>
    <property type="match status" value="1"/>
</dbReference>
<dbReference type="AlphaFoldDB" id="A0A4U0H5U6"/>
<dbReference type="EMBL" id="SUKA01000002">
    <property type="protein sequence ID" value="TJY67125.1"/>
    <property type="molecule type" value="Genomic_DNA"/>
</dbReference>
<evidence type="ECO:0000256" key="2">
    <source>
        <dbReference type="ARBA" id="ARBA00022448"/>
    </source>
</evidence>
<keyword evidence="5 7" id="KW-0472">Membrane</keyword>
<evidence type="ECO:0000256" key="6">
    <source>
        <dbReference type="ARBA" id="ARBA00023237"/>
    </source>
</evidence>
<keyword evidence="10" id="KW-1185">Reference proteome</keyword>
<dbReference type="SUPFAM" id="SSF49464">
    <property type="entry name" value="Carboxypeptidase regulatory domain-like"/>
    <property type="match status" value="1"/>
</dbReference>
<dbReference type="InterPro" id="IPR037066">
    <property type="entry name" value="Plug_dom_sf"/>
</dbReference>
<dbReference type="InterPro" id="IPR012910">
    <property type="entry name" value="Plug_dom"/>
</dbReference>
<evidence type="ECO:0000256" key="4">
    <source>
        <dbReference type="ARBA" id="ARBA00022692"/>
    </source>
</evidence>
<dbReference type="PROSITE" id="PS52016">
    <property type="entry name" value="TONB_DEPENDENT_REC_3"/>
    <property type="match status" value="1"/>
</dbReference>
<dbReference type="Pfam" id="PF07715">
    <property type="entry name" value="Plug"/>
    <property type="match status" value="1"/>
</dbReference>
<comment type="caution">
    <text evidence="9">The sequence shown here is derived from an EMBL/GenBank/DDBJ whole genome shotgun (WGS) entry which is preliminary data.</text>
</comment>
<dbReference type="Pfam" id="PF13715">
    <property type="entry name" value="CarbopepD_reg_2"/>
    <property type="match status" value="1"/>
</dbReference>
<evidence type="ECO:0000259" key="8">
    <source>
        <dbReference type="Pfam" id="PF07715"/>
    </source>
</evidence>
<feature type="domain" description="TonB-dependent receptor plug" evidence="8">
    <location>
        <begin position="145"/>
        <end position="249"/>
    </location>
</feature>
<reference evidence="9 10" key="1">
    <citation type="submission" date="2019-04" db="EMBL/GenBank/DDBJ databases">
        <title>Sphingobacterium olei sp. nov., isolated from oil-contaminated soil.</title>
        <authorList>
            <person name="Liu B."/>
        </authorList>
    </citation>
    <scope>NUCLEOTIDE SEQUENCE [LARGE SCALE GENOMIC DNA]</scope>
    <source>
        <strain evidence="9 10">Y3L14</strain>
    </source>
</reference>
<dbReference type="GO" id="GO:0009279">
    <property type="term" value="C:cell outer membrane"/>
    <property type="evidence" value="ECO:0007669"/>
    <property type="project" value="UniProtKB-SubCell"/>
</dbReference>
<dbReference type="Gene3D" id="2.170.130.10">
    <property type="entry name" value="TonB-dependent receptor, plug domain"/>
    <property type="match status" value="1"/>
</dbReference>
<dbReference type="InterPro" id="IPR039426">
    <property type="entry name" value="TonB-dep_rcpt-like"/>
</dbReference>
<keyword evidence="2 7" id="KW-0813">Transport</keyword>
<evidence type="ECO:0000256" key="3">
    <source>
        <dbReference type="ARBA" id="ARBA00022452"/>
    </source>
</evidence>
<evidence type="ECO:0000256" key="5">
    <source>
        <dbReference type="ARBA" id="ARBA00023136"/>
    </source>
</evidence>
<organism evidence="9 10">
    <name type="scientific">Sphingobacterium alkalisoli</name>
    <dbReference type="NCBI Taxonomy" id="1874115"/>
    <lineage>
        <taxon>Bacteria</taxon>
        <taxon>Pseudomonadati</taxon>
        <taxon>Bacteroidota</taxon>
        <taxon>Sphingobacteriia</taxon>
        <taxon>Sphingobacteriales</taxon>
        <taxon>Sphingobacteriaceae</taxon>
        <taxon>Sphingobacterium</taxon>
    </lineage>
</organism>
<dbReference type="Proteomes" id="UP000309872">
    <property type="component" value="Unassembled WGS sequence"/>
</dbReference>
<dbReference type="InterPro" id="IPR008969">
    <property type="entry name" value="CarboxyPept-like_regulatory"/>
</dbReference>
<dbReference type="SUPFAM" id="SSF56935">
    <property type="entry name" value="Porins"/>
    <property type="match status" value="1"/>
</dbReference>
<evidence type="ECO:0000313" key="9">
    <source>
        <dbReference type="EMBL" id="TJY67125.1"/>
    </source>
</evidence>
<accession>A0A4U0H5U6</accession>
<name>A0A4U0H5U6_9SPHI</name>
<evidence type="ECO:0000313" key="10">
    <source>
        <dbReference type="Proteomes" id="UP000309872"/>
    </source>
</evidence>